<dbReference type="EMBL" id="SMOL01000004">
    <property type="protein sequence ID" value="KAB2637316.1"/>
    <property type="molecule type" value="Genomic_DNA"/>
</dbReference>
<keyword evidence="2" id="KW-0812">Transmembrane</keyword>
<protein>
    <submittedName>
        <fullName evidence="4">Syntaxin-131</fullName>
    </submittedName>
</protein>
<dbReference type="InterPro" id="IPR010989">
    <property type="entry name" value="SNARE"/>
</dbReference>
<dbReference type="Pfam" id="PF00804">
    <property type="entry name" value="Syntaxin"/>
    <property type="match status" value="1"/>
</dbReference>
<reference evidence="4 5" key="1">
    <citation type="submission" date="2019-09" db="EMBL/GenBank/DDBJ databases">
        <authorList>
            <person name="Ou C."/>
        </authorList>
    </citation>
    <scope>NUCLEOTIDE SEQUENCE [LARGE SCALE GENOMIC DNA]</scope>
    <source>
        <strain evidence="4">S2</strain>
        <tissue evidence="4">Leaf</tissue>
    </source>
</reference>
<feature type="transmembrane region" description="Helical" evidence="2">
    <location>
        <begin position="40"/>
        <end position="58"/>
    </location>
</feature>
<name>A0A5N5IAW5_9ROSA</name>
<keyword evidence="1" id="KW-0653">Protein transport</keyword>
<evidence type="ECO:0000259" key="3">
    <source>
        <dbReference type="Pfam" id="PF00804"/>
    </source>
</evidence>
<evidence type="ECO:0000256" key="1">
    <source>
        <dbReference type="ARBA" id="ARBA00022927"/>
    </source>
</evidence>
<dbReference type="Proteomes" id="UP000327157">
    <property type="component" value="Chromosome 5"/>
</dbReference>
<proteinExistence type="predicted"/>
<comment type="caution">
    <text evidence="4">The sequence shown here is derived from an EMBL/GenBank/DDBJ whole genome shotgun (WGS) entry which is preliminary data.</text>
</comment>
<dbReference type="Gene3D" id="1.20.58.70">
    <property type="match status" value="1"/>
</dbReference>
<gene>
    <name evidence="4" type="ORF">D8674_027850</name>
</gene>
<keyword evidence="1" id="KW-0813">Transport</keyword>
<accession>A0A5N5IAW5</accession>
<evidence type="ECO:0000256" key="2">
    <source>
        <dbReference type="SAM" id="Phobius"/>
    </source>
</evidence>
<reference evidence="4 5" key="3">
    <citation type="submission" date="2019-11" db="EMBL/GenBank/DDBJ databases">
        <title>A de novo genome assembly of a pear dwarfing rootstock.</title>
        <authorList>
            <person name="Wang F."/>
            <person name="Wang J."/>
            <person name="Li S."/>
            <person name="Zhang Y."/>
            <person name="Fang M."/>
            <person name="Ma L."/>
            <person name="Zhao Y."/>
            <person name="Jiang S."/>
        </authorList>
    </citation>
    <scope>NUCLEOTIDE SEQUENCE [LARGE SCALE GENOMIC DNA]</scope>
    <source>
        <strain evidence="4">S2</strain>
        <tissue evidence="4">Leaf</tissue>
    </source>
</reference>
<organism evidence="4 5">
    <name type="scientific">Pyrus ussuriensis x Pyrus communis</name>
    <dbReference type="NCBI Taxonomy" id="2448454"/>
    <lineage>
        <taxon>Eukaryota</taxon>
        <taxon>Viridiplantae</taxon>
        <taxon>Streptophyta</taxon>
        <taxon>Embryophyta</taxon>
        <taxon>Tracheophyta</taxon>
        <taxon>Spermatophyta</taxon>
        <taxon>Magnoliopsida</taxon>
        <taxon>eudicotyledons</taxon>
        <taxon>Gunneridae</taxon>
        <taxon>Pentapetalae</taxon>
        <taxon>rosids</taxon>
        <taxon>fabids</taxon>
        <taxon>Rosales</taxon>
        <taxon>Rosaceae</taxon>
        <taxon>Amygdaloideae</taxon>
        <taxon>Maleae</taxon>
        <taxon>Pyrus</taxon>
    </lineage>
</organism>
<dbReference type="AlphaFoldDB" id="A0A5N5IAW5"/>
<evidence type="ECO:0000313" key="4">
    <source>
        <dbReference type="EMBL" id="KAB2637316.1"/>
    </source>
</evidence>
<feature type="domain" description="Syntaxin N-terminal" evidence="3">
    <location>
        <begin position="114"/>
        <end position="161"/>
    </location>
</feature>
<dbReference type="SUPFAM" id="SSF47661">
    <property type="entry name" value="t-snare proteins"/>
    <property type="match status" value="1"/>
</dbReference>
<dbReference type="GO" id="GO:0016020">
    <property type="term" value="C:membrane"/>
    <property type="evidence" value="ECO:0007669"/>
    <property type="project" value="InterPro"/>
</dbReference>
<keyword evidence="5" id="KW-1185">Reference proteome</keyword>
<dbReference type="InterPro" id="IPR006011">
    <property type="entry name" value="Syntaxin_N"/>
</dbReference>
<dbReference type="GO" id="GO:0015031">
    <property type="term" value="P:protein transport"/>
    <property type="evidence" value="ECO:0007669"/>
    <property type="project" value="UniProtKB-KW"/>
</dbReference>
<dbReference type="OrthoDB" id="10255013at2759"/>
<dbReference type="GO" id="GO:0016192">
    <property type="term" value="P:vesicle-mediated transport"/>
    <property type="evidence" value="ECO:0007669"/>
    <property type="project" value="InterPro"/>
</dbReference>
<keyword evidence="2" id="KW-1133">Transmembrane helix</keyword>
<evidence type="ECO:0000313" key="5">
    <source>
        <dbReference type="Proteomes" id="UP000327157"/>
    </source>
</evidence>
<reference evidence="5" key="2">
    <citation type="submission" date="2019-10" db="EMBL/GenBank/DDBJ databases">
        <title>A de novo genome assembly of a pear dwarfing rootstock.</title>
        <authorList>
            <person name="Wang F."/>
            <person name="Wang J."/>
            <person name="Li S."/>
            <person name="Zhang Y."/>
            <person name="Fang M."/>
            <person name="Ma L."/>
            <person name="Zhao Y."/>
            <person name="Jiang S."/>
        </authorList>
    </citation>
    <scope>NUCLEOTIDE SEQUENCE [LARGE SCALE GENOMIC DNA]</scope>
</reference>
<keyword evidence="2" id="KW-0472">Membrane</keyword>
<sequence length="212" mass="23813">MSNLGMLQRNWGKSLLPEPLLLSEPIKDVKAALIDSNWDIVVLFSPYFFFLCFAFAASSSSSSSSSPFWFPLSCFISSDIFSLSCSLQNPTTVFEVGGFCSVGFFSNNSKGRKTLRDTIHQEYCNVVERQVFTVMGTRADEEKIERLIETRDTEQNFQKPIQEQGGGQIMDALAEIQEPHDAVRDLERKLLDLQQLICCLSALPLFCCCPLP</sequence>